<organism evidence="1 2">
    <name type="scientific">Rhodococcus zopfii</name>
    <dbReference type="NCBI Taxonomy" id="43772"/>
    <lineage>
        <taxon>Bacteria</taxon>
        <taxon>Bacillati</taxon>
        <taxon>Actinomycetota</taxon>
        <taxon>Actinomycetes</taxon>
        <taxon>Mycobacteriales</taxon>
        <taxon>Nocardiaceae</taxon>
        <taxon>Rhodococcus</taxon>
    </lineage>
</organism>
<name>A0ABU3WK84_9NOCA</name>
<comment type="caution">
    <text evidence="1">The sequence shown here is derived from an EMBL/GenBank/DDBJ whole genome shotgun (WGS) entry which is preliminary data.</text>
</comment>
<sequence>MPDATLYRLDPPLDGVDHVVVWVSAPQPHLPSKAAIVAVGGVASHSLKPIVEYAHPAGPNHAGALWLLGGYEIAEPEPQSEGV</sequence>
<evidence type="ECO:0000313" key="1">
    <source>
        <dbReference type="EMBL" id="MDV2474187.1"/>
    </source>
</evidence>
<keyword evidence="2" id="KW-1185">Reference proteome</keyword>
<protein>
    <submittedName>
        <fullName evidence="1">Uncharacterized protein</fullName>
    </submittedName>
</protein>
<proteinExistence type="predicted"/>
<dbReference type="EMBL" id="WBMO01000001">
    <property type="protein sequence ID" value="MDV2474187.1"/>
    <property type="molecule type" value="Genomic_DNA"/>
</dbReference>
<evidence type="ECO:0000313" key="2">
    <source>
        <dbReference type="Proteomes" id="UP001275440"/>
    </source>
</evidence>
<dbReference type="Proteomes" id="UP001275440">
    <property type="component" value="Unassembled WGS sequence"/>
</dbReference>
<accession>A0ABU3WK84</accession>
<reference evidence="1 2" key="1">
    <citation type="submission" date="2019-10" db="EMBL/GenBank/DDBJ databases">
        <title>Draft Genome Assembly of Rhodococcus zopfii DSM44189.</title>
        <authorList>
            <person name="Sutton J.M."/>
            <person name="Akob D.M."/>
            <person name="Bushman T.J."/>
        </authorList>
    </citation>
    <scope>NUCLEOTIDE SEQUENCE [LARGE SCALE GENOMIC DNA]</scope>
    <source>
        <strain evidence="1 2">DSM 44189</strain>
    </source>
</reference>
<gene>
    <name evidence="1" type="ORF">F8M49_00060</name>
</gene>